<dbReference type="Proteomes" id="UP000831485">
    <property type="component" value="Chromosome"/>
</dbReference>
<accession>A0A6V8MYD5</accession>
<evidence type="ECO:0000313" key="5">
    <source>
        <dbReference type="Proteomes" id="UP000831485"/>
    </source>
</evidence>
<reference evidence="3" key="3">
    <citation type="submission" date="2022-04" db="EMBL/GenBank/DDBJ databases">
        <authorList>
            <person name="Liu G."/>
        </authorList>
    </citation>
    <scope>NUCLEOTIDE SEQUENCE</scope>
    <source>
        <strain evidence="3">RG22</strain>
    </source>
</reference>
<sequence length="167" mass="16656">MRVLWLLLLCLSLAACGGSGSTGTSGDDGKVHIPEPVPGTARLSIGTQGPAADSVLYAAQFTLRLPAGVSLPATDGRLLPDGLLVPAVSGSYAGASFLQIAVPGQVLLVNIAHPGGVTVGPLATLTCQVDAGAALTADAFTLENFSARDANGVVIPGITAKLTLQTQ</sequence>
<keyword evidence="1" id="KW-0732">Signal</keyword>
<dbReference type="AlphaFoldDB" id="A0A6V8MYD5"/>
<dbReference type="Proteomes" id="UP000568888">
    <property type="component" value="Unassembled WGS sequence"/>
</dbReference>
<evidence type="ECO:0000313" key="3">
    <source>
        <dbReference type="EMBL" id="UPU37335.1"/>
    </source>
</evidence>
<evidence type="ECO:0000313" key="2">
    <source>
        <dbReference type="EMBL" id="GFO65236.1"/>
    </source>
</evidence>
<dbReference type="PROSITE" id="PS51257">
    <property type="entry name" value="PROKAR_LIPOPROTEIN"/>
    <property type="match status" value="1"/>
</dbReference>
<evidence type="ECO:0000313" key="4">
    <source>
        <dbReference type="Proteomes" id="UP000568888"/>
    </source>
</evidence>
<name>A0A6V8MYD5_9BACT</name>
<evidence type="ECO:0000256" key="1">
    <source>
        <dbReference type="SAM" id="SignalP"/>
    </source>
</evidence>
<gene>
    <name evidence="2" type="ORF">GMPD_31550</name>
    <name evidence="3" type="ORF">M1B72_06420</name>
</gene>
<keyword evidence="5" id="KW-1185">Reference proteome</keyword>
<dbReference type="EMBL" id="BLXY01000007">
    <property type="protein sequence ID" value="GFO65236.1"/>
    <property type="molecule type" value="Genomic_DNA"/>
</dbReference>
<reference evidence="4" key="1">
    <citation type="submission" date="2020-06" db="EMBL/GenBank/DDBJ databases">
        <title>Draft genomic sequecing of Geomonas sp. Red736.</title>
        <authorList>
            <person name="Itoh H."/>
            <person name="Xu Z.X."/>
            <person name="Ushijima N."/>
            <person name="Masuda Y."/>
            <person name="Shiratori Y."/>
            <person name="Senoo K."/>
        </authorList>
    </citation>
    <scope>NUCLEOTIDE SEQUENCE [LARGE SCALE GENOMIC DNA]</scope>
    <source>
        <strain evidence="4">Red736</strain>
    </source>
</reference>
<organism evidence="2 4">
    <name type="scientific">Geomonas paludis</name>
    <dbReference type="NCBI Taxonomy" id="2740185"/>
    <lineage>
        <taxon>Bacteria</taxon>
        <taxon>Pseudomonadati</taxon>
        <taxon>Thermodesulfobacteriota</taxon>
        <taxon>Desulfuromonadia</taxon>
        <taxon>Geobacterales</taxon>
        <taxon>Geobacteraceae</taxon>
        <taxon>Geomonas</taxon>
    </lineage>
</organism>
<reference evidence="2" key="2">
    <citation type="journal article" date="2021" name="Int. J. Syst. Evol. Microbiol.">
        <title>Geomonas silvestris sp. nov., Geomonas paludis sp. nov. and Geomonas limicola sp. nov., isolated from terrestrial environments, and emended description of the genus Geomonas.</title>
        <authorList>
            <person name="Itoh H."/>
            <person name="Xu Z."/>
            <person name="Masuda Y."/>
            <person name="Ushijima N."/>
            <person name="Hayakawa C."/>
            <person name="Shiratori Y."/>
            <person name="Senoo K."/>
        </authorList>
    </citation>
    <scope>NUCLEOTIDE SEQUENCE</scope>
    <source>
        <strain evidence="2">Red736</strain>
    </source>
</reference>
<proteinExistence type="predicted"/>
<feature type="signal peptide" evidence="1">
    <location>
        <begin position="1"/>
        <end position="17"/>
    </location>
</feature>
<feature type="chain" id="PRO_5028143727" description="Lipoprotein" evidence="1">
    <location>
        <begin position="18"/>
        <end position="167"/>
    </location>
</feature>
<dbReference type="RefSeq" id="WP_183349105.1">
    <property type="nucleotide sequence ID" value="NZ_BLXY01000007.1"/>
</dbReference>
<dbReference type="EMBL" id="CP096574">
    <property type="protein sequence ID" value="UPU37335.1"/>
    <property type="molecule type" value="Genomic_DNA"/>
</dbReference>
<protein>
    <recommendedName>
        <fullName evidence="6">Lipoprotein</fullName>
    </recommendedName>
</protein>
<evidence type="ECO:0008006" key="6">
    <source>
        <dbReference type="Google" id="ProtNLM"/>
    </source>
</evidence>